<keyword evidence="1" id="KW-0732">Signal</keyword>
<dbReference type="AlphaFoldDB" id="A0AAJ7JH20"/>
<dbReference type="GO" id="GO:0007218">
    <property type="term" value="P:neuropeptide signaling pathway"/>
    <property type="evidence" value="ECO:0007669"/>
    <property type="project" value="UniProtKB-KW"/>
</dbReference>
<dbReference type="KEGG" id="ccal:108633002"/>
<sequence>MSTKFCLNSILLLCIAGFVVAAENYIDYGDELSDRTPAENIHELYKLLMQRNALENAGLGEVPFDHLMIRKSQRSPSLRLRFGRSDPNLPVGLLARFNGIPSSRFDNK</sequence>
<dbReference type="CTD" id="35286"/>
<dbReference type="Proteomes" id="UP000694925">
    <property type="component" value="Unplaced"/>
</dbReference>
<accession>A0AAJ7JH20</accession>
<evidence type="ECO:0000313" key="3">
    <source>
        <dbReference type="RefSeq" id="XP_017893393.1"/>
    </source>
</evidence>
<evidence type="ECO:0000256" key="1">
    <source>
        <dbReference type="SAM" id="SignalP"/>
    </source>
</evidence>
<organism evidence="2 3">
    <name type="scientific">Ceratina calcarata</name>
    <dbReference type="NCBI Taxonomy" id="156304"/>
    <lineage>
        <taxon>Eukaryota</taxon>
        <taxon>Metazoa</taxon>
        <taxon>Ecdysozoa</taxon>
        <taxon>Arthropoda</taxon>
        <taxon>Hexapoda</taxon>
        <taxon>Insecta</taxon>
        <taxon>Pterygota</taxon>
        <taxon>Neoptera</taxon>
        <taxon>Endopterygota</taxon>
        <taxon>Hymenoptera</taxon>
        <taxon>Apocrita</taxon>
        <taxon>Aculeata</taxon>
        <taxon>Apoidea</taxon>
        <taxon>Anthophila</taxon>
        <taxon>Apidae</taxon>
        <taxon>Ceratina</taxon>
        <taxon>Zadontomerus</taxon>
    </lineage>
</organism>
<gene>
    <name evidence="3" type="primary">LOC108633002</name>
</gene>
<reference evidence="3" key="1">
    <citation type="submission" date="2025-08" db="UniProtKB">
        <authorList>
            <consortium name="RefSeq"/>
        </authorList>
    </citation>
    <scope>IDENTIFICATION</scope>
    <source>
        <tissue evidence="3">Whole body</tissue>
    </source>
</reference>
<name>A0AAJ7JH20_9HYME</name>
<evidence type="ECO:0000313" key="2">
    <source>
        <dbReference type="Proteomes" id="UP000694925"/>
    </source>
</evidence>
<proteinExistence type="predicted"/>
<dbReference type="GeneID" id="108633002"/>
<dbReference type="RefSeq" id="XP_017893393.1">
    <property type="nucleotide sequence ID" value="XM_018037904.2"/>
</dbReference>
<protein>
    <submittedName>
        <fullName evidence="3">Short neuropeptide F</fullName>
    </submittedName>
</protein>
<keyword evidence="3" id="KW-0527">Neuropeptide</keyword>
<feature type="chain" id="PRO_5042589750" evidence="1">
    <location>
        <begin position="22"/>
        <end position="108"/>
    </location>
</feature>
<keyword evidence="2" id="KW-1185">Reference proteome</keyword>
<feature type="signal peptide" evidence="1">
    <location>
        <begin position="1"/>
        <end position="21"/>
    </location>
</feature>